<dbReference type="GO" id="GO:0016491">
    <property type="term" value="F:oxidoreductase activity"/>
    <property type="evidence" value="ECO:0007669"/>
    <property type="project" value="InterPro"/>
</dbReference>
<dbReference type="RefSeq" id="XP_013249687.1">
    <property type="nucleotide sequence ID" value="XM_013394233.1"/>
</dbReference>
<dbReference type="VEuPathDB" id="ToxoDB:EAH_00014630"/>
<accession>U6GJL3</accession>
<evidence type="ECO:0000313" key="2">
    <source>
        <dbReference type="Proteomes" id="UP000018050"/>
    </source>
</evidence>
<sequence length="297" mass="32064">MSSNTDIGSVVSRVAAKKDEWASLSPERKLEILDILMDNLDANCEELQAASISKRDGDGGASSPSYAALESDDLSVLQNASTAAHWLHSAMLISNWLGILREYYESIVKTGAPPQPLQVKEAPTPEGEPQRYFVKVGPKGLLHSTLVTCGSMELMVEGPVEQEMIHLRPAGVSAVLGAGNFDGPVDLLTSLFIENKVCVYKVSPFNSKLMKPLNKIFAPLVENDYAAFIFGGVEEGMALLNHPEVEKWFMTGAASSAYRIIWGQPTPPSPPAEPIFNKPMTVELGNCRADSSGGTQQ</sequence>
<dbReference type="InterPro" id="IPR016161">
    <property type="entry name" value="Ald_DH/histidinol_DH"/>
</dbReference>
<dbReference type="InterPro" id="IPR016162">
    <property type="entry name" value="Ald_DH_N"/>
</dbReference>
<dbReference type="SUPFAM" id="SSF53720">
    <property type="entry name" value="ALDH-like"/>
    <property type="match status" value="1"/>
</dbReference>
<evidence type="ECO:0000313" key="1">
    <source>
        <dbReference type="EMBL" id="CDI80350.1"/>
    </source>
</evidence>
<evidence type="ECO:0008006" key="3">
    <source>
        <dbReference type="Google" id="ProtNLM"/>
    </source>
</evidence>
<dbReference type="GeneID" id="25269533"/>
<dbReference type="OrthoDB" id="40137at2759"/>
<gene>
    <name evidence="1" type="ORF">EAH_00014630</name>
</gene>
<keyword evidence="2" id="KW-1185">Reference proteome</keyword>
<protein>
    <recommendedName>
        <fullName evidence="3">Aldehyde dehydrogenase</fullName>
    </recommendedName>
</protein>
<dbReference type="EMBL" id="HG671188">
    <property type="protein sequence ID" value="CDI80350.1"/>
    <property type="molecule type" value="Genomic_DNA"/>
</dbReference>
<reference evidence="1" key="1">
    <citation type="submission" date="2013-10" db="EMBL/GenBank/DDBJ databases">
        <title>Genomic analysis of the causative agents of coccidiosis in chickens.</title>
        <authorList>
            <person name="Reid A.J."/>
            <person name="Blake D."/>
            <person name="Billington K."/>
            <person name="Browne H."/>
            <person name="Dunn M."/>
            <person name="Hung S."/>
            <person name="Kawahara F."/>
            <person name="Miranda-Saavedra D."/>
            <person name="Mourier T."/>
            <person name="Nagra H."/>
            <person name="Otto T.D."/>
            <person name="Rawlings N."/>
            <person name="Sanchez A."/>
            <person name="Sanders M."/>
            <person name="Subramaniam C."/>
            <person name="Tay Y."/>
            <person name="Dear P."/>
            <person name="Doerig C."/>
            <person name="Gruber A."/>
            <person name="Parkinson J."/>
            <person name="Shirley M."/>
            <person name="Wan K.L."/>
            <person name="Berriman M."/>
            <person name="Tomley F."/>
            <person name="Pain A."/>
        </authorList>
    </citation>
    <scope>NUCLEOTIDE SEQUENCE [LARGE SCALE GENOMIC DNA]</scope>
    <source>
        <strain evidence="1">Houghton</strain>
    </source>
</reference>
<dbReference type="Proteomes" id="UP000018050">
    <property type="component" value="Unassembled WGS sequence"/>
</dbReference>
<dbReference type="AlphaFoldDB" id="U6GJL3"/>
<proteinExistence type="predicted"/>
<organism evidence="1 2">
    <name type="scientific">Eimeria acervulina</name>
    <name type="common">Coccidian parasite</name>
    <dbReference type="NCBI Taxonomy" id="5801"/>
    <lineage>
        <taxon>Eukaryota</taxon>
        <taxon>Sar</taxon>
        <taxon>Alveolata</taxon>
        <taxon>Apicomplexa</taxon>
        <taxon>Conoidasida</taxon>
        <taxon>Coccidia</taxon>
        <taxon>Eucoccidiorida</taxon>
        <taxon>Eimeriorina</taxon>
        <taxon>Eimeriidae</taxon>
        <taxon>Eimeria</taxon>
    </lineage>
</organism>
<name>U6GJL3_EIMAC</name>
<dbReference type="Gene3D" id="3.40.605.10">
    <property type="entry name" value="Aldehyde Dehydrogenase, Chain A, domain 1"/>
    <property type="match status" value="1"/>
</dbReference>
<reference evidence="1" key="2">
    <citation type="submission" date="2013-10" db="EMBL/GenBank/DDBJ databases">
        <authorList>
            <person name="Aslett M."/>
        </authorList>
    </citation>
    <scope>NUCLEOTIDE SEQUENCE [LARGE SCALE GENOMIC DNA]</scope>
    <source>
        <strain evidence="1">Houghton</strain>
    </source>
</reference>